<feature type="transmembrane region" description="Helical" evidence="1">
    <location>
        <begin position="70"/>
        <end position="93"/>
    </location>
</feature>
<evidence type="ECO:0000256" key="1">
    <source>
        <dbReference type="SAM" id="Phobius"/>
    </source>
</evidence>
<accession>A0AAV9RFQ2</accession>
<dbReference type="Proteomes" id="UP001311232">
    <property type="component" value="Unassembled WGS sequence"/>
</dbReference>
<evidence type="ECO:0000313" key="2">
    <source>
        <dbReference type="EMBL" id="KAK5607758.1"/>
    </source>
</evidence>
<protein>
    <submittedName>
        <fullName evidence="2">Uncharacterized protein</fullName>
    </submittedName>
</protein>
<evidence type="ECO:0000313" key="3">
    <source>
        <dbReference type="Proteomes" id="UP001311232"/>
    </source>
</evidence>
<comment type="caution">
    <text evidence="2">The sequence shown here is derived from an EMBL/GenBank/DDBJ whole genome shotgun (WGS) entry which is preliminary data.</text>
</comment>
<sequence>MAAEAPPPGISVGPCAALCLLPPPADAACILAAGCCTADLLDACISIAAGLQIISLFAGFFAAGIRIIGFFAGYFAAGLLTVTSFIPKSLWIAHFSSEPTHSSTTLESPGAEPIMTSQGCGSHLCVLPELMWQPCSVVIYESLKKDQQMCQEL</sequence>
<reference evidence="2 3" key="1">
    <citation type="submission" date="2021-06" db="EMBL/GenBank/DDBJ databases">
        <authorList>
            <person name="Palmer J.M."/>
        </authorList>
    </citation>
    <scope>NUCLEOTIDE SEQUENCE [LARGE SCALE GENOMIC DNA]</scope>
    <source>
        <strain evidence="2 3">MEX-2019</strain>
        <tissue evidence="2">Muscle</tissue>
    </source>
</reference>
<dbReference type="AlphaFoldDB" id="A0AAV9RFQ2"/>
<dbReference type="EMBL" id="JAHHUM010001966">
    <property type="protein sequence ID" value="KAK5607758.1"/>
    <property type="molecule type" value="Genomic_DNA"/>
</dbReference>
<name>A0AAV9RFQ2_9TELE</name>
<keyword evidence="1" id="KW-0812">Transmembrane</keyword>
<keyword evidence="3" id="KW-1185">Reference proteome</keyword>
<organism evidence="2 3">
    <name type="scientific">Crenichthys baileyi</name>
    <name type="common">White River springfish</name>
    <dbReference type="NCBI Taxonomy" id="28760"/>
    <lineage>
        <taxon>Eukaryota</taxon>
        <taxon>Metazoa</taxon>
        <taxon>Chordata</taxon>
        <taxon>Craniata</taxon>
        <taxon>Vertebrata</taxon>
        <taxon>Euteleostomi</taxon>
        <taxon>Actinopterygii</taxon>
        <taxon>Neopterygii</taxon>
        <taxon>Teleostei</taxon>
        <taxon>Neoteleostei</taxon>
        <taxon>Acanthomorphata</taxon>
        <taxon>Ovalentaria</taxon>
        <taxon>Atherinomorphae</taxon>
        <taxon>Cyprinodontiformes</taxon>
        <taxon>Goodeidae</taxon>
        <taxon>Crenichthys</taxon>
    </lineage>
</organism>
<keyword evidence="1" id="KW-1133">Transmembrane helix</keyword>
<keyword evidence="1" id="KW-0472">Membrane</keyword>
<proteinExistence type="predicted"/>
<gene>
    <name evidence="2" type="ORF">CRENBAI_012399</name>
</gene>
<feature type="transmembrane region" description="Helical" evidence="1">
    <location>
        <begin position="43"/>
        <end position="63"/>
    </location>
</feature>